<protein>
    <submittedName>
        <fullName evidence="2">Uncharacterized protein</fullName>
    </submittedName>
</protein>
<sequence>MPASILDTALKRQRHREERRKKSNVTHRCKTGESVDDTLESQLRSLDYCRKKRWKRWEEEGESKG</sequence>
<dbReference type="Proteomes" id="UP001177670">
    <property type="component" value="Unassembled WGS sequence"/>
</dbReference>
<dbReference type="AlphaFoldDB" id="A0AA40FJL5"/>
<name>A0AA40FJL5_9HYME</name>
<evidence type="ECO:0000256" key="1">
    <source>
        <dbReference type="SAM" id="MobiDB-lite"/>
    </source>
</evidence>
<feature type="region of interest" description="Disordered" evidence="1">
    <location>
        <begin position="1"/>
        <end position="34"/>
    </location>
</feature>
<feature type="non-terminal residue" evidence="2">
    <location>
        <position position="65"/>
    </location>
</feature>
<evidence type="ECO:0000313" key="3">
    <source>
        <dbReference type="Proteomes" id="UP001177670"/>
    </source>
</evidence>
<keyword evidence="3" id="KW-1185">Reference proteome</keyword>
<gene>
    <name evidence="2" type="ORF">K0M31_012565</name>
</gene>
<comment type="caution">
    <text evidence="2">The sequence shown here is derived from an EMBL/GenBank/DDBJ whole genome shotgun (WGS) entry which is preliminary data.</text>
</comment>
<feature type="compositionally biased region" description="Basic residues" evidence="1">
    <location>
        <begin position="11"/>
        <end position="29"/>
    </location>
</feature>
<organism evidence="2 3">
    <name type="scientific">Melipona bicolor</name>
    <dbReference type="NCBI Taxonomy" id="60889"/>
    <lineage>
        <taxon>Eukaryota</taxon>
        <taxon>Metazoa</taxon>
        <taxon>Ecdysozoa</taxon>
        <taxon>Arthropoda</taxon>
        <taxon>Hexapoda</taxon>
        <taxon>Insecta</taxon>
        <taxon>Pterygota</taxon>
        <taxon>Neoptera</taxon>
        <taxon>Endopterygota</taxon>
        <taxon>Hymenoptera</taxon>
        <taxon>Apocrita</taxon>
        <taxon>Aculeata</taxon>
        <taxon>Apoidea</taxon>
        <taxon>Anthophila</taxon>
        <taxon>Apidae</taxon>
        <taxon>Melipona</taxon>
    </lineage>
</organism>
<evidence type="ECO:0000313" key="2">
    <source>
        <dbReference type="EMBL" id="KAK1120194.1"/>
    </source>
</evidence>
<dbReference type="EMBL" id="JAHYIQ010000032">
    <property type="protein sequence ID" value="KAK1120194.1"/>
    <property type="molecule type" value="Genomic_DNA"/>
</dbReference>
<proteinExistence type="predicted"/>
<accession>A0AA40FJL5</accession>
<reference evidence="2" key="1">
    <citation type="submission" date="2021-10" db="EMBL/GenBank/DDBJ databases">
        <title>Melipona bicolor Genome sequencing and assembly.</title>
        <authorList>
            <person name="Araujo N.S."/>
            <person name="Arias M.C."/>
        </authorList>
    </citation>
    <scope>NUCLEOTIDE SEQUENCE</scope>
    <source>
        <strain evidence="2">USP_2M_L1-L4_2017</strain>
        <tissue evidence="2">Whole body</tissue>
    </source>
</reference>